<keyword evidence="5" id="KW-1185">Reference proteome</keyword>
<keyword evidence="1" id="KW-0722">Serine protease inhibitor</keyword>
<feature type="domain" description="Follistatin-like" evidence="3">
    <location>
        <begin position="95"/>
        <end position="117"/>
    </location>
</feature>
<feature type="signal peptide" evidence="2">
    <location>
        <begin position="1"/>
        <end position="18"/>
    </location>
</feature>
<dbReference type="Proteomes" id="UP000005239">
    <property type="component" value="Unassembled WGS sequence"/>
</dbReference>
<evidence type="ECO:0000256" key="2">
    <source>
        <dbReference type="SAM" id="SignalP"/>
    </source>
</evidence>
<dbReference type="SUPFAM" id="SSF57567">
    <property type="entry name" value="Serine protease inhibitors"/>
    <property type="match status" value="1"/>
</dbReference>
<dbReference type="Pfam" id="PF01826">
    <property type="entry name" value="TIL"/>
    <property type="match status" value="1"/>
</dbReference>
<reference evidence="4" key="2">
    <citation type="submission" date="2022-06" db="UniProtKB">
        <authorList>
            <consortium name="EnsemblMetazoa"/>
        </authorList>
    </citation>
    <scope>IDENTIFICATION</scope>
    <source>
        <strain evidence="4">PS312</strain>
    </source>
</reference>
<dbReference type="AlphaFoldDB" id="A0A8R1YKU0"/>
<evidence type="ECO:0000259" key="3">
    <source>
        <dbReference type="SMART" id="SM00274"/>
    </source>
</evidence>
<feature type="domain" description="Follistatin-like" evidence="3">
    <location>
        <begin position="20"/>
        <end position="45"/>
    </location>
</feature>
<keyword evidence="2" id="KW-0732">Signal</keyword>
<evidence type="ECO:0000256" key="1">
    <source>
        <dbReference type="ARBA" id="ARBA00022900"/>
    </source>
</evidence>
<reference evidence="5" key="1">
    <citation type="journal article" date="2008" name="Nat. Genet.">
        <title>The Pristionchus pacificus genome provides a unique perspective on nematode lifestyle and parasitism.</title>
        <authorList>
            <person name="Dieterich C."/>
            <person name="Clifton S.W."/>
            <person name="Schuster L.N."/>
            <person name="Chinwalla A."/>
            <person name="Delehaunty K."/>
            <person name="Dinkelacker I."/>
            <person name="Fulton L."/>
            <person name="Fulton R."/>
            <person name="Godfrey J."/>
            <person name="Minx P."/>
            <person name="Mitreva M."/>
            <person name="Roeseler W."/>
            <person name="Tian H."/>
            <person name="Witte H."/>
            <person name="Yang S.P."/>
            <person name="Wilson R.K."/>
            <person name="Sommer R.J."/>
        </authorList>
    </citation>
    <scope>NUCLEOTIDE SEQUENCE [LARGE SCALE GENOMIC DNA]</scope>
    <source>
        <strain evidence="5">PS312</strain>
    </source>
</reference>
<organism evidence="4 5">
    <name type="scientific">Pristionchus pacificus</name>
    <name type="common">Parasitic nematode worm</name>
    <dbReference type="NCBI Taxonomy" id="54126"/>
    <lineage>
        <taxon>Eukaryota</taxon>
        <taxon>Metazoa</taxon>
        <taxon>Ecdysozoa</taxon>
        <taxon>Nematoda</taxon>
        <taxon>Chromadorea</taxon>
        <taxon>Rhabditida</taxon>
        <taxon>Rhabditina</taxon>
        <taxon>Diplogasteromorpha</taxon>
        <taxon>Diplogasteroidea</taxon>
        <taxon>Neodiplogasteridae</taxon>
        <taxon>Pristionchus</taxon>
    </lineage>
</organism>
<dbReference type="EnsemblMetazoa" id="PPA29297.1">
    <property type="protein sequence ID" value="PPA29297.1"/>
    <property type="gene ID" value="WBGene00118851"/>
</dbReference>
<keyword evidence="1" id="KW-0646">Protease inhibitor</keyword>
<feature type="chain" id="PRO_5035772789" description="Follistatin-like domain-containing protein" evidence="2">
    <location>
        <begin position="19"/>
        <end position="219"/>
    </location>
</feature>
<proteinExistence type="predicted"/>
<dbReference type="GO" id="GO:0004867">
    <property type="term" value="F:serine-type endopeptidase inhibitor activity"/>
    <property type="evidence" value="ECO:0007669"/>
    <property type="project" value="UniProtKB-KW"/>
</dbReference>
<gene>
    <name evidence="4" type="primary">WBGene00118851</name>
</gene>
<feature type="domain" description="Follistatin-like" evidence="3">
    <location>
        <begin position="135"/>
        <end position="157"/>
    </location>
</feature>
<dbReference type="CDD" id="cd19941">
    <property type="entry name" value="TIL"/>
    <property type="match status" value="1"/>
</dbReference>
<sequence length="219" mass="23759">MIFLVLLITFTFSSSAIAQTCTGFKCPTGKRCEMQIESCPVPPCVPLPTCVVNITACVLPCSIGESCVWESVLCEMEPCYPIQVCKTDQTGFRKSCEGIYCRGDMKCVLRKGVPVCIKSKGSSNFPMGTMPPTVTCKTLGCPPGERCVQKSYGPQCEAVDCGYHAEYDRCFNGCEATCQNFGPLCDKKCGPGGCRCKMGYYRTPEGACEMECPRAFGGF</sequence>
<dbReference type="InterPro" id="IPR036084">
    <property type="entry name" value="Ser_inhib-like_sf"/>
</dbReference>
<dbReference type="Gene3D" id="2.10.25.10">
    <property type="entry name" value="Laminin"/>
    <property type="match status" value="1"/>
</dbReference>
<accession>A0A8R1YKU0</accession>
<dbReference type="SMART" id="SM00274">
    <property type="entry name" value="FOLN"/>
    <property type="match status" value="3"/>
</dbReference>
<dbReference type="InterPro" id="IPR003645">
    <property type="entry name" value="Fol_N"/>
</dbReference>
<evidence type="ECO:0000313" key="4">
    <source>
        <dbReference type="EnsemblMetazoa" id="PPA29297.1"/>
    </source>
</evidence>
<protein>
    <recommendedName>
        <fullName evidence="3">Follistatin-like domain-containing protein</fullName>
    </recommendedName>
</protein>
<evidence type="ECO:0000313" key="5">
    <source>
        <dbReference type="Proteomes" id="UP000005239"/>
    </source>
</evidence>
<dbReference type="InterPro" id="IPR002919">
    <property type="entry name" value="TIL_dom"/>
</dbReference>
<name>A0A8R1YKU0_PRIPA</name>